<feature type="transmembrane region" description="Helical" evidence="6">
    <location>
        <begin position="462"/>
        <end position="479"/>
    </location>
</feature>
<dbReference type="RefSeq" id="WP_345607182.1">
    <property type="nucleotide sequence ID" value="NZ_BAABJO010000016.1"/>
</dbReference>
<dbReference type="InterPro" id="IPR001248">
    <property type="entry name" value="Pur-cyt_permease"/>
</dbReference>
<comment type="similarity">
    <text evidence="2">Belongs to the purine-cytosine permease (2.A.39) family.</text>
</comment>
<organism evidence="7 8">
    <name type="scientific">Pseudonocardia adelaidensis</name>
    <dbReference type="NCBI Taxonomy" id="648754"/>
    <lineage>
        <taxon>Bacteria</taxon>
        <taxon>Bacillati</taxon>
        <taxon>Actinomycetota</taxon>
        <taxon>Actinomycetes</taxon>
        <taxon>Pseudonocardiales</taxon>
        <taxon>Pseudonocardiaceae</taxon>
        <taxon>Pseudonocardia</taxon>
    </lineage>
</organism>
<feature type="transmembrane region" description="Helical" evidence="6">
    <location>
        <begin position="164"/>
        <end position="181"/>
    </location>
</feature>
<comment type="subcellular location">
    <subcellularLocation>
        <location evidence="1">Membrane</location>
        <topology evidence="1">Multi-pass membrane protein</topology>
    </subcellularLocation>
</comment>
<evidence type="ECO:0000256" key="6">
    <source>
        <dbReference type="SAM" id="Phobius"/>
    </source>
</evidence>
<evidence type="ECO:0000256" key="1">
    <source>
        <dbReference type="ARBA" id="ARBA00004141"/>
    </source>
</evidence>
<feature type="transmembrane region" description="Helical" evidence="6">
    <location>
        <begin position="382"/>
        <end position="407"/>
    </location>
</feature>
<reference evidence="8" key="1">
    <citation type="journal article" date="2019" name="Int. J. Syst. Evol. Microbiol.">
        <title>The Global Catalogue of Microorganisms (GCM) 10K type strain sequencing project: providing services to taxonomists for standard genome sequencing and annotation.</title>
        <authorList>
            <consortium name="The Broad Institute Genomics Platform"/>
            <consortium name="The Broad Institute Genome Sequencing Center for Infectious Disease"/>
            <person name="Wu L."/>
            <person name="Ma J."/>
        </authorList>
    </citation>
    <scope>NUCLEOTIDE SEQUENCE [LARGE SCALE GENOMIC DNA]</scope>
    <source>
        <strain evidence="8">JCM 18302</strain>
    </source>
</reference>
<feature type="transmembrane region" description="Helical" evidence="6">
    <location>
        <begin position="193"/>
        <end position="214"/>
    </location>
</feature>
<dbReference type="PANTHER" id="PTHR30618:SF6">
    <property type="entry name" value="NCS1 FAMILY NUCLEOBASE:CATION SYMPORTER-1"/>
    <property type="match status" value="1"/>
</dbReference>
<feature type="transmembrane region" description="Helical" evidence="6">
    <location>
        <begin position="123"/>
        <end position="144"/>
    </location>
</feature>
<evidence type="ECO:0000256" key="4">
    <source>
        <dbReference type="ARBA" id="ARBA00022989"/>
    </source>
</evidence>
<dbReference type="Gene3D" id="1.10.4160.10">
    <property type="entry name" value="Hydantoin permease"/>
    <property type="match status" value="1"/>
</dbReference>
<feature type="transmembrane region" description="Helical" evidence="6">
    <location>
        <begin position="319"/>
        <end position="344"/>
    </location>
</feature>
<keyword evidence="4 6" id="KW-1133">Transmembrane helix</keyword>
<evidence type="ECO:0000256" key="2">
    <source>
        <dbReference type="ARBA" id="ARBA00008974"/>
    </source>
</evidence>
<feature type="transmembrane region" description="Helical" evidence="6">
    <location>
        <begin position="435"/>
        <end position="456"/>
    </location>
</feature>
<feature type="transmembrane region" description="Helical" evidence="6">
    <location>
        <begin position="56"/>
        <end position="84"/>
    </location>
</feature>
<dbReference type="InterPro" id="IPR045225">
    <property type="entry name" value="Uracil/uridine/allantoin_perm"/>
</dbReference>
<keyword evidence="8" id="KW-1185">Reference proteome</keyword>
<evidence type="ECO:0000313" key="7">
    <source>
        <dbReference type="EMBL" id="GAA5127293.1"/>
    </source>
</evidence>
<dbReference type="Pfam" id="PF02133">
    <property type="entry name" value="Transp_cyt_pur"/>
    <property type="match status" value="1"/>
</dbReference>
<dbReference type="Proteomes" id="UP001500804">
    <property type="component" value="Unassembled WGS sequence"/>
</dbReference>
<feature type="transmembrane region" description="Helical" evidence="6">
    <location>
        <begin position="277"/>
        <end position="299"/>
    </location>
</feature>
<evidence type="ECO:0000256" key="5">
    <source>
        <dbReference type="ARBA" id="ARBA00023136"/>
    </source>
</evidence>
<protein>
    <submittedName>
        <fullName evidence="7">NCS1 family nucleobase:cation symporter-1</fullName>
    </submittedName>
</protein>
<accession>A0ABP9NMG9</accession>
<evidence type="ECO:0000256" key="3">
    <source>
        <dbReference type="ARBA" id="ARBA00022692"/>
    </source>
</evidence>
<proteinExistence type="inferred from homology"/>
<dbReference type="EMBL" id="BAABJO010000016">
    <property type="protein sequence ID" value="GAA5127293.1"/>
    <property type="molecule type" value="Genomic_DNA"/>
</dbReference>
<evidence type="ECO:0000313" key="8">
    <source>
        <dbReference type="Proteomes" id="UP001500804"/>
    </source>
</evidence>
<sequence length="489" mass="52568">MSIQHPDVDQAALAAQDPEGRLYNDDLRPAEPRERRWQTYSLFCLWMNDAHNVGNYTFAAGLFLLGLSPIQVTLGILGGVLIIFGGCCLSGFMGHDTGAPYPVVSRLSWGVWGARFTALVRGIVAIAWYGVQTFLASVALKVLLVRFVPGTESLTGVGFLGLDLLGWIAFVLLWGIQLLIVRKGMEAVRHFQGLAGPAIWVVMLALAGWMLWQADFHISWTSGGGDTVLSTGEQWYQTFAAVGLTVGVLATLMLNFSDFARYSPSRRDVVRGNALGLPLNWTAFALTSVIVSAASVQVYGKAVLDPAALLEDVDNEWLVLVGSAVFVLATIGVNIVANFVSAAFDLSNLNPKRISFRTGGIIASAAALLSTPWNLYNSPQVIAYFLGGLGALLGPFFGIMAVDYFLLRRARVSIPDLYDPSEKGIYHYQGGVNRLAITAFVPSSIIALTLALVPAFSLIAPFGWFIGAALGAVAYYAVANGRLQILPAD</sequence>
<feature type="transmembrane region" description="Helical" evidence="6">
    <location>
        <begin position="234"/>
        <end position="256"/>
    </location>
</feature>
<name>A0ABP9NMG9_9PSEU</name>
<dbReference type="PANTHER" id="PTHR30618">
    <property type="entry name" value="NCS1 FAMILY PURINE/PYRIMIDINE TRANSPORTER"/>
    <property type="match status" value="1"/>
</dbReference>
<gene>
    <name evidence="7" type="ORF">GCM10023320_44450</name>
</gene>
<keyword evidence="5 6" id="KW-0472">Membrane</keyword>
<dbReference type="CDD" id="cd11555">
    <property type="entry name" value="SLC-NCS1sbd_u1"/>
    <property type="match status" value="1"/>
</dbReference>
<feature type="transmembrane region" description="Helical" evidence="6">
    <location>
        <begin position="356"/>
        <end position="376"/>
    </location>
</feature>
<keyword evidence="3 6" id="KW-0812">Transmembrane</keyword>
<comment type="caution">
    <text evidence="7">The sequence shown here is derived from an EMBL/GenBank/DDBJ whole genome shotgun (WGS) entry which is preliminary data.</text>
</comment>